<evidence type="ECO:0000256" key="1">
    <source>
        <dbReference type="SAM" id="Coils"/>
    </source>
</evidence>
<feature type="compositionally biased region" description="Low complexity" evidence="2">
    <location>
        <begin position="511"/>
        <end position="534"/>
    </location>
</feature>
<evidence type="ECO:0000313" key="4">
    <source>
        <dbReference type="Proteomes" id="UP000799428"/>
    </source>
</evidence>
<feature type="compositionally biased region" description="Basic and acidic residues" evidence="2">
    <location>
        <begin position="33"/>
        <end position="54"/>
    </location>
</feature>
<feature type="compositionally biased region" description="Low complexity" evidence="2">
    <location>
        <begin position="73"/>
        <end position="127"/>
    </location>
</feature>
<dbReference type="AlphaFoldDB" id="A0A6G1K877"/>
<accession>A0A6G1K877</accession>
<feature type="region of interest" description="Disordered" evidence="2">
    <location>
        <begin position="1"/>
        <end position="172"/>
    </location>
</feature>
<dbReference type="EMBL" id="MU005771">
    <property type="protein sequence ID" value="KAF2709018.1"/>
    <property type="molecule type" value="Genomic_DNA"/>
</dbReference>
<evidence type="ECO:0000313" key="3">
    <source>
        <dbReference type="EMBL" id="KAF2709018.1"/>
    </source>
</evidence>
<feature type="compositionally biased region" description="Low complexity" evidence="2">
    <location>
        <begin position="1"/>
        <end position="30"/>
    </location>
</feature>
<gene>
    <name evidence="3" type="ORF">K504DRAFT_503020</name>
</gene>
<organism evidence="3 4">
    <name type="scientific">Pleomassaria siparia CBS 279.74</name>
    <dbReference type="NCBI Taxonomy" id="1314801"/>
    <lineage>
        <taxon>Eukaryota</taxon>
        <taxon>Fungi</taxon>
        <taxon>Dikarya</taxon>
        <taxon>Ascomycota</taxon>
        <taxon>Pezizomycotina</taxon>
        <taxon>Dothideomycetes</taxon>
        <taxon>Pleosporomycetidae</taxon>
        <taxon>Pleosporales</taxon>
        <taxon>Pleomassariaceae</taxon>
        <taxon>Pleomassaria</taxon>
    </lineage>
</organism>
<protein>
    <submittedName>
        <fullName evidence="3">Uncharacterized protein</fullName>
    </submittedName>
</protein>
<sequence>MDNENIYNIIMNDENMENENMGNENMGNENMENENHDNESYDNENHDNMNHDNINHNSMNNDNTNDNTDNDNMDNSTNNNSTNNDSTNNDSTNNDSTNNDSTNNDSTNNDSKNTDNMNNDNKNTDNMNNDKKKPARVSRLKIPTAFQAQPTASLPPLNKDKSKRYSAGSASIANHDTENAALREQISKLELDLVIAKTGHEEAEEEYRILKDEVAMLRVEAAHKAKYSDENRLLNEEAQGFHQDFLNGQHELEMKHQQLAAKEKELLDHKTQISDMKEQVTAGQEVKKALETELEALKVQAAHQPERTEPPKLVDAERESSTEKDLLAAKDQLAATAQQLLGRDDRIKTLELRIAEVERDAHEKEMYADRFQEMVLQLGLDKAELKAEIEDLHEIEYVKVPGLEQQIKGLRMQLGEMDEEEPVQVFEDFENKIELLEAQVAAHLAQDKYNEASDQQVTFLHEQLGRAADNLHSKSALVLRLQKQLDEAQSAPEKRSALPLHNSQESPIQASAPESFSSSSSSSTSTLSNPLTSPRVGETGDPIVISITIDPNHTKHWKLVQKIRSAVSKNTPIDISGPKDLVLELQKKFYQVQIDHEEKAKMVEENQDLILDQLKEIERLEARPDCTVAEHEDLMLRFLMLEEKANINTSLLAQYDAQLKKAKEEREDKGVAPTSSENE</sequence>
<keyword evidence="1" id="KW-0175">Coiled coil</keyword>
<dbReference type="OrthoDB" id="3797115at2759"/>
<feature type="coiled-coil region" evidence="1">
    <location>
        <begin position="172"/>
        <end position="220"/>
    </location>
</feature>
<feature type="region of interest" description="Disordered" evidence="2">
    <location>
        <begin position="488"/>
        <end position="535"/>
    </location>
</feature>
<reference evidence="3" key="1">
    <citation type="journal article" date="2020" name="Stud. Mycol.">
        <title>101 Dothideomycetes genomes: a test case for predicting lifestyles and emergence of pathogens.</title>
        <authorList>
            <person name="Haridas S."/>
            <person name="Albert R."/>
            <person name="Binder M."/>
            <person name="Bloem J."/>
            <person name="Labutti K."/>
            <person name="Salamov A."/>
            <person name="Andreopoulos B."/>
            <person name="Baker S."/>
            <person name="Barry K."/>
            <person name="Bills G."/>
            <person name="Bluhm B."/>
            <person name="Cannon C."/>
            <person name="Castanera R."/>
            <person name="Culley D."/>
            <person name="Daum C."/>
            <person name="Ezra D."/>
            <person name="Gonzalez J."/>
            <person name="Henrissat B."/>
            <person name="Kuo A."/>
            <person name="Liang C."/>
            <person name="Lipzen A."/>
            <person name="Lutzoni F."/>
            <person name="Magnuson J."/>
            <person name="Mondo S."/>
            <person name="Nolan M."/>
            <person name="Ohm R."/>
            <person name="Pangilinan J."/>
            <person name="Park H.-J."/>
            <person name="Ramirez L."/>
            <person name="Alfaro M."/>
            <person name="Sun H."/>
            <person name="Tritt A."/>
            <person name="Yoshinaga Y."/>
            <person name="Zwiers L.-H."/>
            <person name="Turgeon B."/>
            <person name="Goodwin S."/>
            <person name="Spatafora J."/>
            <person name="Crous P."/>
            <person name="Grigoriev I."/>
        </authorList>
    </citation>
    <scope>NUCLEOTIDE SEQUENCE</scope>
    <source>
        <strain evidence="3">CBS 279.74</strain>
    </source>
</reference>
<name>A0A6G1K877_9PLEO</name>
<evidence type="ECO:0000256" key="2">
    <source>
        <dbReference type="SAM" id="MobiDB-lite"/>
    </source>
</evidence>
<dbReference type="Proteomes" id="UP000799428">
    <property type="component" value="Unassembled WGS sequence"/>
</dbReference>
<keyword evidence="4" id="KW-1185">Reference proteome</keyword>
<proteinExistence type="predicted"/>
<feature type="compositionally biased region" description="Low complexity" evidence="2">
    <location>
        <begin position="55"/>
        <end position="67"/>
    </location>
</feature>